<feature type="chain" id="PRO_5012149617" description="Tc1-like transposase DDE domain-containing protein" evidence="1">
    <location>
        <begin position="18"/>
        <end position="491"/>
    </location>
</feature>
<feature type="signal peptide" evidence="1">
    <location>
        <begin position="1"/>
        <end position="17"/>
    </location>
</feature>
<reference evidence="2 3" key="1">
    <citation type="submission" date="2015-12" db="EMBL/GenBank/DDBJ databases">
        <title>The genome of Folsomia candida.</title>
        <authorList>
            <person name="Faddeeva A."/>
            <person name="Derks M.F."/>
            <person name="Anvar Y."/>
            <person name="Smit S."/>
            <person name="Van Straalen N."/>
            <person name="Roelofs D."/>
        </authorList>
    </citation>
    <scope>NUCLEOTIDE SEQUENCE [LARGE SCALE GENOMIC DNA]</scope>
    <source>
        <strain evidence="2 3">VU population</strain>
        <tissue evidence="2">Whole body</tissue>
    </source>
</reference>
<organism evidence="2 3">
    <name type="scientific">Folsomia candida</name>
    <name type="common">Springtail</name>
    <dbReference type="NCBI Taxonomy" id="158441"/>
    <lineage>
        <taxon>Eukaryota</taxon>
        <taxon>Metazoa</taxon>
        <taxon>Ecdysozoa</taxon>
        <taxon>Arthropoda</taxon>
        <taxon>Hexapoda</taxon>
        <taxon>Collembola</taxon>
        <taxon>Entomobryomorpha</taxon>
        <taxon>Isotomoidea</taxon>
        <taxon>Isotomidae</taxon>
        <taxon>Proisotominae</taxon>
        <taxon>Folsomia</taxon>
    </lineage>
</organism>
<keyword evidence="3" id="KW-1185">Reference proteome</keyword>
<sequence>MFKIISVILVVATCTKTAPSNSYWNLPPVCQLRLGEDFQWSINMLETLCFQHNDTISQGFYACYNDAIIPGATHFKTCQAKVFGVQLDTEANIDAVCTNYKISETLLSEYFECLFDKLPVGPTTCKDNTLWKMNPQLLHNQKPPRAKRTTITSGTRKIIRNVYNYLKTLDEHGPDENHQLAFLSNGKRNIAGIAASMLGIHENSVRGCIKKQPNLNTPPRKKRKTKWEIDDFDQTAIRNLVYRNFEQGAHITLQTLLTEINEKIDTFIESPIKISILRIIMPQIGFEYKVFDHRLRLMERQDIVEQRKNYLKRKKEIDATNKNVVFLDETWVNKNHQKQKVWTDGTVKSTPNCKIGKGDRLIITHAGSKDGFVPNVLNIFWSNTGQADYHQDMNAEYFEKWFVEQLLVSLEEPIVIIIDNAKYHSRRVDAVPTSSSRKGVIIEWLTSKKIKFPQNATKVQLYDIVKAFKPFNVEYYIDKMAEDESSDTESE</sequence>
<gene>
    <name evidence="2" type="ORF">Fcan01_00016</name>
</gene>
<protein>
    <recommendedName>
        <fullName evidence="4">Tc1-like transposase DDE domain-containing protein</fullName>
    </recommendedName>
</protein>
<evidence type="ECO:0000256" key="1">
    <source>
        <dbReference type="SAM" id="SignalP"/>
    </source>
</evidence>
<dbReference type="AlphaFoldDB" id="A0A226F3I5"/>
<dbReference type="GO" id="GO:0003676">
    <property type="term" value="F:nucleic acid binding"/>
    <property type="evidence" value="ECO:0007669"/>
    <property type="project" value="InterPro"/>
</dbReference>
<dbReference type="OrthoDB" id="7460492at2759"/>
<dbReference type="InterPro" id="IPR036397">
    <property type="entry name" value="RNaseH_sf"/>
</dbReference>
<dbReference type="PANTHER" id="PTHR33939">
    <property type="entry name" value="PROTEIN CBG22215"/>
    <property type="match status" value="1"/>
</dbReference>
<keyword evidence="1" id="KW-0732">Signal</keyword>
<dbReference type="PANTHER" id="PTHR33939:SF1">
    <property type="entry name" value="DUF4371 DOMAIN-CONTAINING PROTEIN"/>
    <property type="match status" value="1"/>
</dbReference>
<dbReference type="Gene3D" id="3.30.420.10">
    <property type="entry name" value="Ribonuclease H-like superfamily/Ribonuclease H"/>
    <property type="match status" value="1"/>
</dbReference>
<proteinExistence type="predicted"/>
<name>A0A226F3I5_FOLCA</name>
<dbReference type="Proteomes" id="UP000198287">
    <property type="component" value="Unassembled WGS sequence"/>
</dbReference>
<comment type="caution">
    <text evidence="2">The sequence shown here is derived from an EMBL/GenBank/DDBJ whole genome shotgun (WGS) entry which is preliminary data.</text>
</comment>
<accession>A0A226F3I5</accession>
<evidence type="ECO:0000313" key="2">
    <source>
        <dbReference type="EMBL" id="OXA64343.1"/>
    </source>
</evidence>
<dbReference type="OMA" id="HWHECVE"/>
<evidence type="ECO:0008006" key="4">
    <source>
        <dbReference type="Google" id="ProtNLM"/>
    </source>
</evidence>
<evidence type="ECO:0000313" key="3">
    <source>
        <dbReference type="Proteomes" id="UP000198287"/>
    </source>
</evidence>
<dbReference type="EMBL" id="LNIX01000001">
    <property type="protein sequence ID" value="OXA64343.1"/>
    <property type="molecule type" value="Genomic_DNA"/>
</dbReference>